<organism evidence="2 3">
    <name type="scientific">Leptonema illini</name>
    <dbReference type="NCBI Taxonomy" id="183"/>
    <lineage>
        <taxon>Bacteria</taxon>
        <taxon>Pseudomonadati</taxon>
        <taxon>Spirochaetota</taxon>
        <taxon>Spirochaetia</taxon>
        <taxon>Leptospirales</taxon>
        <taxon>Leptospiraceae</taxon>
        <taxon>Leptonema</taxon>
    </lineage>
</organism>
<dbReference type="Proteomes" id="UP000460298">
    <property type="component" value="Unassembled WGS sequence"/>
</dbReference>
<dbReference type="EMBL" id="WBUI01000003">
    <property type="protein sequence ID" value="KAB2934190.1"/>
    <property type="molecule type" value="Genomic_DNA"/>
</dbReference>
<dbReference type="InterPro" id="IPR007607">
    <property type="entry name" value="BacA/B"/>
</dbReference>
<dbReference type="RefSeq" id="WP_002772518.1">
    <property type="nucleotide sequence ID" value="NZ_JQDG01000036.1"/>
</dbReference>
<proteinExistence type="inferred from homology"/>
<dbReference type="Pfam" id="PF04519">
    <property type="entry name" value="Bactofilin"/>
    <property type="match status" value="1"/>
</dbReference>
<sequence length="106" mass="11669">MQLTTILSEDIRFRGNLKFDHTLRINGSFQGTIQSTGELIIGADGKVEADIKTESMQLEGDLTGNVIAGKRISLRRTARMHGDLRCQELEIEAGSKFTGSCIMDNP</sequence>
<dbReference type="AlphaFoldDB" id="A0A833LY44"/>
<evidence type="ECO:0000313" key="3">
    <source>
        <dbReference type="Proteomes" id="UP000460298"/>
    </source>
</evidence>
<dbReference type="OrthoDB" id="1956414at2"/>
<name>A0A833LY44_9LEPT</name>
<protein>
    <submittedName>
        <fullName evidence="2">Polymer-forming cytoskeletal protein</fullName>
    </submittedName>
</protein>
<evidence type="ECO:0000256" key="1">
    <source>
        <dbReference type="ARBA" id="ARBA00044755"/>
    </source>
</evidence>
<comment type="similarity">
    <text evidence="1">Belongs to the bactofilin family.</text>
</comment>
<accession>A0A833LY44</accession>
<dbReference type="PANTHER" id="PTHR35024:SF4">
    <property type="entry name" value="POLYMER-FORMING CYTOSKELETAL PROTEIN"/>
    <property type="match status" value="1"/>
</dbReference>
<evidence type="ECO:0000313" key="2">
    <source>
        <dbReference type="EMBL" id="KAB2934190.1"/>
    </source>
</evidence>
<gene>
    <name evidence="2" type="ORF">F9K24_03975</name>
</gene>
<reference evidence="2 3" key="1">
    <citation type="submission" date="2019-10" db="EMBL/GenBank/DDBJ databases">
        <title>Extracellular Electron Transfer in a Candidatus Methanoperedens spp. Enrichment Culture.</title>
        <authorList>
            <person name="Berger S."/>
            <person name="Rangel Shaw D."/>
            <person name="Berben T."/>
            <person name="In 'T Zandt M."/>
            <person name="Frank J."/>
            <person name="Reimann J."/>
            <person name="Jetten M.S.M."/>
            <person name="Welte C.U."/>
        </authorList>
    </citation>
    <scope>NUCLEOTIDE SEQUENCE [LARGE SCALE GENOMIC DNA]</scope>
    <source>
        <strain evidence="2">SB12</strain>
    </source>
</reference>
<comment type="caution">
    <text evidence="2">The sequence shown here is derived from an EMBL/GenBank/DDBJ whole genome shotgun (WGS) entry which is preliminary data.</text>
</comment>
<dbReference type="PANTHER" id="PTHR35024">
    <property type="entry name" value="HYPOTHETICAL CYTOSOLIC PROTEIN"/>
    <property type="match status" value="1"/>
</dbReference>